<comment type="caution">
    <text evidence="2">The sequence shown here is derived from an EMBL/GenBank/DDBJ whole genome shotgun (WGS) entry which is preliminary data.</text>
</comment>
<dbReference type="RefSeq" id="WP_173778270.1">
    <property type="nucleotide sequence ID" value="NZ_JABSNO010000004.1"/>
</dbReference>
<protein>
    <submittedName>
        <fullName evidence="2">Uncharacterized protein</fullName>
    </submittedName>
</protein>
<dbReference type="Proteomes" id="UP000610746">
    <property type="component" value="Unassembled WGS sequence"/>
</dbReference>
<dbReference type="EMBL" id="JABSNO010000004">
    <property type="protein sequence ID" value="NRS91644.1"/>
    <property type="molecule type" value="Genomic_DNA"/>
</dbReference>
<name>A0A8J8G5J0_9FLAO</name>
<organism evidence="2 3">
    <name type="scientific">Frigoriflavimonas asaccharolytica</name>
    <dbReference type="NCBI Taxonomy" id="2735899"/>
    <lineage>
        <taxon>Bacteria</taxon>
        <taxon>Pseudomonadati</taxon>
        <taxon>Bacteroidota</taxon>
        <taxon>Flavobacteriia</taxon>
        <taxon>Flavobacteriales</taxon>
        <taxon>Weeksellaceae</taxon>
        <taxon>Frigoriflavimonas</taxon>
    </lineage>
</organism>
<accession>A0A8J8G5J0</accession>
<proteinExistence type="predicted"/>
<feature type="transmembrane region" description="Helical" evidence="1">
    <location>
        <begin position="371"/>
        <end position="389"/>
    </location>
</feature>
<keyword evidence="1" id="KW-1133">Transmembrane helix</keyword>
<reference evidence="2" key="1">
    <citation type="submission" date="2020-05" db="EMBL/GenBank/DDBJ databases">
        <title>Genomic Encyclopedia of Type Strains, Phase IV (KMG-V): Genome sequencing to study the core and pangenomes of soil and plant-associated prokaryotes.</title>
        <authorList>
            <person name="Whitman W."/>
        </authorList>
    </citation>
    <scope>NUCLEOTIDE SEQUENCE</scope>
    <source>
        <strain evidence="2">16F</strain>
    </source>
</reference>
<keyword evidence="1" id="KW-0472">Membrane</keyword>
<evidence type="ECO:0000313" key="2">
    <source>
        <dbReference type="EMBL" id="NRS91644.1"/>
    </source>
</evidence>
<evidence type="ECO:0000256" key="1">
    <source>
        <dbReference type="SAM" id="Phobius"/>
    </source>
</evidence>
<feature type="transmembrane region" description="Helical" evidence="1">
    <location>
        <begin position="277"/>
        <end position="295"/>
    </location>
</feature>
<keyword evidence="1" id="KW-0812">Transmembrane</keyword>
<feature type="transmembrane region" description="Helical" evidence="1">
    <location>
        <begin position="343"/>
        <end position="365"/>
    </location>
</feature>
<feature type="transmembrane region" description="Helical" evidence="1">
    <location>
        <begin position="301"/>
        <end position="316"/>
    </location>
</feature>
<dbReference type="AlphaFoldDB" id="A0A8J8G5J0"/>
<evidence type="ECO:0000313" key="3">
    <source>
        <dbReference type="Proteomes" id="UP000610746"/>
    </source>
</evidence>
<gene>
    <name evidence="2" type="ORF">HNQ03_000711</name>
</gene>
<sequence length="395" mass="46109">MKLVEESVKNFDAEASADLIKAEKFLKAQAKIEDDISVYDVDSVLNLYKLNGNSFGVLLKDNSILQILNAETTDLKNKSILASIENDEILENFAQIFEGNIKDFIQKNILVFGWGNLKYLAAYFRKIISSRNLEFLKTQISSKNQTIISIFPFPEKYKFLDNEYKYANDIGFFQLQSVLDPLFFEEDIRKINNTSINFQKTDKRNKFYLGRIMMAIYGYKTDHKNLADVLRGNYSVGANWVNSYKSSTYKVSDLKHVRYFDLLSYFSHRKTTKTKEIIILIMIYGMLILTVSPFFIRDYKFLGLALLVEFILYLIFNKKLSKNFEKHSKTQNDFSFYRKFKKFTYNFINLNLFLLIVAICILIIVTVVATLIAVPHSIVIFGVLIYKLIRNFNKR</sequence>
<keyword evidence="3" id="KW-1185">Reference proteome</keyword>